<dbReference type="Proteomes" id="UP001153331">
    <property type="component" value="Unassembled WGS sequence"/>
</dbReference>
<accession>A0ACC2IEW4</accession>
<organism evidence="1 2">
    <name type="scientific">Boeremia exigua</name>
    <dbReference type="NCBI Taxonomy" id="749465"/>
    <lineage>
        <taxon>Eukaryota</taxon>
        <taxon>Fungi</taxon>
        <taxon>Dikarya</taxon>
        <taxon>Ascomycota</taxon>
        <taxon>Pezizomycotina</taxon>
        <taxon>Dothideomycetes</taxon>
        <taxon>Pleosporomycetidae</taxon>
        <taxon>Pleosporales</taxon>
        <taxon>Pleosporineae</taxon>
        <taxon>Didymellaceae</taxon>
        <taxon>Boeremia</taxon>
    </lineage>
</organism>
<dbReference type="EMBL" id="JAPHNI010000240">
    <property type="protein sequence ID" value="KAJ8113637.1"/>
    <property type="molecule type" value="Genomic_DNA"/>
</dbReference>
<gene>
    <name evidence="1" type="ORF">OPT61_g4271</name>
</gene>
<evidence type="ECO:0000313" key="2">
    <source>
        <dbReference type="Proteomes" id="UP001153331"/>
    </source>
</evidence>
<keyword evidence="2" id="KW-1185">Reference proteome</keyword>
<name>A0ACC2IEW4_9PLEO</name>
<protein>
    <submittedName>
        <fullName evidence="1">Uncharacterized protein</fullName>
    </submittedName>
</protein>
<comment type="caution">
    <text evidence="1">The sequence shown here is derived from an EMBL/GenBank/DDBJ whole genome shotgun (WGS) entry which is preliminary data.</text>
</comment>
<proteinExistence type="predicted"/>
<evidence type="ECO:0000313" key="1">
    <source>
        <dbReference type="EMBL" id="KAJ8113637.1"/>
    </source>
</evidence>
<sequence length="129" mass="13929">MAVLSTLQSIPTEVDTATMHLTQFVEAQDSFSNDQDLYPRSGTPDIVTVTGSAHGSFSSISDFPKDSTTNASSFGMTNNQMDHEHGGALVDGETVWFCSECGNGPMGTWYTACPCCNHGYCGYCRVEQH</sequence>
<reference evidence="1" key="1">
    <citation type="submission" date="2022-11" db="EMBL/GenBank/DDBJ databases">
        <title>Genome Sequence of Boeremia exigua.</title>
        <authorList>
            <person name="Buettner E."/>
        </authorList>
    </citation>
    <scope>NUCLEOTIDE SEQUENCE</scope>
    <source>
        <strain evidence="1">CU02</strain>
    </source>
</reference>